<dbReference type="EMBL" id="SMOL01000402">
    <property type="protein sequence ID" value="KAB2615818.1"/>
    <property type="molecule type" value="Genomic_DNA"/>
</dbReference>
<sequence length="421" mass="46980">MSEPTQEFEGQNNRNGVQPLHLHSSMLDYFSVNGHHHINCSEVFVEESRDLTIVKDKYLRAVMEGAKSVTEFVAWKLALVAVEVQESRGVSSFCSTFTIGEFLIECSLVERDSGSPKGLSDEGSPSSSSRFEPTMSKSSGHLLESLEKVSKKKGTSTKKGKTPIHKSQDEVLKIVASKKAEAEAIGCAAAIVAGEEKLLFPHLSTIDPIFPSIIEFTGQEIGSIPRKDLKVAMQPSSFTYVNNCLPLAENESDRDRMMRLSSYVMIEYDDKLREVERYKAKFKENKRFMDDTRKKSKALIERLTRRNGENLRLKKELEMTILEASKVKGKLDSALVEVSKLKGSIPTERETVVSEEESENKASVDEQTQQGEDDLRDAEDSGDGDDGETQSDIIRGSTSNEDDSYCLHFLHALVSCLHGMY</sequence>
<evidence type="ECO:0000313" key="3">
    <source>
        <dbReference type="Proteomes" id="UP000327157"/>
    </source>
</evidence>
<organism evidence="2 3">
    <name type="scientific">Pyrus ussuriensis x Pyrus communis</name>
    <dbReference type="NCBI Taxonomy" id="2448454"/>
    <lineage>
        <taxon>Eukaryota</taxon>
        <taxon>Viridiplantae</taxon>
        <taxon>Streptophyta</taxon>
        <taxon>Embryophyta</taxon>
        <taxon>Tracheophyta</taxon>
        <taxon>Spermatophyta</taxon>
        <taxon>Magnoliopsida</taxon>
        <taxon>eudicotyledons</taxon>
        <taxon>Gunneridae</taxon>
        <taxon>Pentapetalae</taxon>
        <taxon>rosids</taxon>
        <taxon>fabids</taxon>
        <taxon>Rosales</taxon>
        <taxon>Rosaceae</taxon>
        <taxon>Amygdaloideae</taxon>
        <taxon>Maleae</taxon>
        <taxon>Pyrus</taxon>
    </lineage>
</organism>
<reference evidence="2 3" key="1">
    <citation type="submission" date="2019-09" db="EMBL/GenBank/DDBJ databases">
        <authorList>
            <person name="Ou C."/>
        </authorList>
    </citation>
    <scope>NUCLEOTIDE SEQUENCE [LARGE SCALE GENOMIC DNA]</scope>
    <source>
        <strain evidence="2">S2</strain>
        <tissue evidence="2">Leaf</tissue>
    </source>
</reference>
<reference evidence="2 3" key="3">
    <citation type="submission" date="2019-11" db="EMBL/GenBank/DDBJ databases">
        <title>A de novo genome assembly of a pear dwarfing rootstock.</title>
        <authorList>
            <person name="Wang F."/>
            <person name="Wang J."/>
            <person name="Li S."/>
            <person name="Zhang Y."/>
            <person name="Fang M."/>
            <person name="Ma L."/>
            <person name="Zhao Y."/>
            <person name="Jiang S."/>
        </authorList>
    </citation>
    <scope>NUCLEOTIDE SEQUENCE [LARGE SCALE GENOMIC DNA]</scope>
    <source>
        <strain evidence="2">S2</strain>
        <tissue evidence="2">Leaf</tissue>
    </source>
</reference>
<accession>A0A5N5GKD6</accession>
<feature type="compositionally biased region" description="Acidic residues" evidence="1">
    <location>
        <begin position="371"/>
        <end position="389"/>
    </location>
</feature>
<keyword evidence="3" id="KW-1185">Reference proteome</keyword>
<feature type="region of interest" description="Disordered" evidence="1">
    <location>
        <begin position="346"/>
        <end position="401"/>
    </location>
</feature>
<comment type="caution">
    <text evidence="2">The sequence shown here is derived from an EMBL/GenBank/DDBJ whole genome shotgun (WGS) entry which is preliminary data.</text>
</comment>
<evidence type="ECO:0000313" key="2">
    <source>
        <dbReference type="EMBL" id="KAB2615818.1"/>
    </source>
</evidence>
<feature type="region of interest" description="Disordered" evidence="1">
    <location>
        <begin position="114"/>
        <end position="138"/>
    </location>
</feature>
<reference evidence="3" key="2">
    <citation type="submission" date="2019-10" db="EMBL/GenBank/DDBJ databases">
        <title>A de novo genome assembly of a pear dwarfing rootstock.</title>
        <authorList>
            <person name="Wang F."/>
            <person name="Wang J."/>
            <person name="Li S."/>
            <person name="Zhang Y."/>
            <person name="Fang M."/>
            <person name="Ma L."/>
            <person name="Zhao Y."/>
            <person name="Jiang S."/>
        </authorList>
    </citation>
    <scope>NUCLEOTIDE SEQUENCE [LARGE SCALE GENOMIC DNA]</scope>
</reference>
<feature type="compositionally biased region" description="Polar residues" evidence="1">
    <location>
        <begin position="390"/>
        <end position="399"/>
    </location>
</feature>
<protein>
    <submittedName>
        <fullName evidence="2">GRIP domain-containing protein RUD3-like</fullName>
    </submittedName>
</protein>
<gene>
    <name evidence="2" type="ORF">D8674_022406</name>
</gene>
<dbReference type="Proteomes" id="UP000327157">
    <property type="component" value="Chromosome 3"/>
</dbReference>
<dbReference type="AlphaFoldDB" id="A0A5N5GKD6"/>
<evidence type="ECO:0000256" key="1">
    <source>
        <dbReference type="SAM" id="MobiDB-lite"/>
    </source>
</evidence>
<proteinExistence type="predicted"/>
<name>A0A5N5GKD6_9ROSA</name>